<dbReference type="EMBL" id="CP111018">
    <property type="protein sequence ID" value="WAR10232.1"/>
    <property type="molecule type" value="Genomic_DNA"/>
</dbReference>
<name>A0ABY7EMJ4_MYAAR</name>
<dbReference type="Gene3D" id="2.40.50.140">
    <property type="entry name" value="Nucleic acid-binding proteins"/>
    <property type="match status" value="2"/>
</dbReference>
<dbReference type="InterPro" id="IPR004021">
    <property type="entry name" value="HIN200/IF120x"/>
</dbReference>
<protein>
    <recommendedName>
        <fullName evidence="1">HIN-200 domain-containing protein</fullName>
    </recommendedName>
</protein>
<feature type="non-terminal residue" evidence="2">
    <location>
        <position position="299"/>
    </location>
</feature>
<keyword evidence="3" id="KW-1185">Reference proteome</keyword>
<organism evidence="2 3">
    <name type="scientific">Mya arenaria</name>
    <name type="common">Soft-shell clam</name>
    <dbReference type="NCBI Taxonomy" id="6604"/>
    <lineage>
        <taxon>Eukaryota</taxon>
        <taxon>Metazoa</taxon>
        <taxon>Spiralia</taxon>
        <taxon>Lophotrochozoa</taxon>
        <taxon>Mollusca</taxon>
        <taxon>Bivalvia</taxon>
        <taxon>Autobranchia</taxon>
        <taxon>Heteroconchia</taxon>
        <taxon>Euheterodonta</taxon>
        <taxon>Imparidentia</taxon>
        <taxon>Neoheterodontei</taxon>
        <taxon>Myida</taxon>
        <taxon>Myoidea</taxon>
        <taxon>Myidae</taxon>
        <taxon>Mya</taxon>
    </lineage>
</organism>
<evidence type="ECO:0000259" key="1">
    <source>
        <dbReference type="Pfam" id="PF02760"/>
    </source>
</evidence>
<proteinExistence type="predicted"/>
<dbReference type="InterPro" id="IPR012340">
    <property type="entry name" value="NA-bd_OB-fold"/>
</dbReference>
<evidence type="ECO:0000313" key="2">
    <source>
        <dbReference type="EMBL" id="WAR10232.1"/>
    </source>
</evidence>
<feature type="domain" description="HIN-200" evidence="1">
    <location>
        <begin position="20"/>
        <end position="109"/>
    </location>
</feature>
<dbReference type="Pfam" id="PF02760">
    <property type="entry name" value="HIN"/>
    <property type="match status" value="1"/>
</dbReference>
<gene>
    <name evidence="2" type="ORF">MAR_035308</name>
</gene>
<sequence length="299" mass="33017">MDLSTLMKSVVGHSPYPKKVTVKVLCTDPATTYVNDKKERRELMNTVVADSTKALKCVVYDSKKSHRFATGSTIILRNIIRKPEGIAVTSATVIFPAAKTLDLPPSIEKEGIAILHPPPADVKSVAEALASPTKTRVSVRGKIVQEEATRYVTVKNEDNVKVKYIYLEDTTKKCKIALWRDLADQPKTECPEETVTWEIESVCIEESTATMLLKDDRVVTAPVKSLLEAFPECMEEDLEQYLVSMCNPTMVVKCKFKGNSQMSDGAGQNMAILQLSCCRQEYLAMVPLGADTQIVPAGQ</sequence>
<evidence type="ECO:0000313" key="3">
    <source>
        <dbReference type="Proteomes" id="UP001164746"/>
    </source>
</evidence>
<reference evidence="2" key="1">
    <citation type="submission" date="2022-11" db="EMBL/GenBank/DDBJ databases">
        <title>Centuries of genome instability and evolution in soft-shell clam transmissible cancer (bioRxiv).</title>
        <authorList>
            <person name="Hart S.F.M."/>
            <person name="Yonemitsu M.A."/>
            <person name="Giersch R.M."/>
            <person name="Beal B.F."/>
            <person name="Arriagada G."/>
            <person name="Davis B.W."/>
            <person name="Ostrander E.A."/>
            <person name="Goff S.P."/>
            <person name="Metzger M.J."/>
        </authorList>
    </citation>
    <scope>NUCLEOTIDE SEQUENCE</scope>
    <source>
        <strain evidence="2">MELC-2E11</strain>
        <tissue evidence="2">Siphon/mantle</tissue>
    </source>
</reference>
<accession>A0ABY7EMJ4</accession>
<dbReference type="Proteomes" id="UP001164746">
    <property type="component" value="Chromosome 7"/>
</dbReference>